<name>A0A8D8E263_CULPI</name>
<evidence type="ECO:0000313" key="1">
    <source>
        <dbReference type="EMBL" id="CAG6520687.1"/>
    </source>
</evidence>
<accession>A0A8D8E263</accession>
<dbReference type="EMBL" id="HBUE01181683">
    <property type="protein sequence ID" value="CAG6520687.1"/>
    <property type="molecule type" value="Transcribed_RNA"/>
</dbReference>
<dbReference type="EMBL" id="HBUE01287297">
    <property type="protein sequence ID" value="CAG6572260.1"/>
    <property type="molecule type" value="Transcribed_RNA"/>
</dbReference>
<sequence length="272" mass="30665">MVPVLLLLLGVPAQTGRWLRRTTAAAGAKVLRFGVRVGIAPALALAPRRGTILGQSIGPPRLLLLLLLLLLESGPPSMPASVCCPRRRAEILPSPAADWPASGLRFGLRRRLAYYHARTHAHFYTLDEDFSHTNYIFFFLARTPLWKSVATPAFFRKMTLFPIPGGSACRHQFFSELFLQIQENFPQKSGKSFTFLAHSHKFTIPSHGTRRRRPARCCRENPGRKINFCRGMPNSGVPQVDPEPQTHRVQLSTTKTFTHSRLRERKNSAYQD</sequence>
<reference evidence="1" key="1">
    <citation type="submission" date="2021-05" db="EMBL/GenBank/DDBJ databases">
        <authorList>
            <person name="Alioto T."/>
            <person name="Alioto T."/>
            <person name="Gomez Garrido J."/>
        </authorList>
    </citation>
    <scope>NUCLEOTIDE SEQUENCE</scope>
</reference>
<dbReference type="EMBL" id="HBUE01287296">
    <property type="protein sequence ID" value="CAG6572254.1"/>
    <property type="molecule type" value="Transcribed_RNA"/>
</dbReference>
<proteinExistence type="predicted"/>
<organism evidence="1">
    <name type="scientific">Culex pipiens</name>
    <name type="common">House mosquito</name>
    <dbReference type="NCBI Taxonomy" id="7175"/>
    <lineage>
        <taxon>Eukaryota</taxon>
        <taxon>Metazoa</taxon>
        <taxon>Ecdysozoa</taxon>
        <taxon>Arthropoda</taxon>
        <taxon>Hexapoda</taxon>
        <taxon>Insecta</taxon>
        <taxon>Pterygota</taxon>
        <taxon>Neoptera</taxon>
        <taxon>Endopterygota</taxon>
        <taxon>Diptera</taxon>
        <taxon>Nematocera</taxon>
        <taxon>Culicoidea</taxon>
        <taxon>Culicidae</taxon>
        <taxon>Culicinae</taxon>
        <taxon>Culicini</taxon>
        <taxon>Culex</taxon>
        <taxon>Culex</taxon>
    </lineage>
</organism>
<dbReference type="EMBL" id="HBUE01181684">
    <property type="protein sequence ID" value="CAG6520693.1"/>
    <property type="molecule type" value="Transcribed_RNA"/>
</dbReference>
<dbReference type="AlphaFoldDB" id="A0A8D8E263"/>
<protein>
    <submittedName>
        <fullName evidence="1">(northern house mosquito) hypothetical protein</fullName>
    </submittedName>
</protein>